<dbReference type="RefSeq" id="WP_165833200.1">
    <property type="nucleotide sequence ID" value="NZ_CABMMC010000026.1"/>
</dbReference>
<name>A0A2U1AE94_9BACT</name>
<dbReference type="Proteomes" id="UP000245959">
    <property type="component" value="Unassembled WGS sequence"/>
</dbReference>
<dbReference type="GO" id="GO:0006304">
    <property type="term" value="P:DNA modification"/>
    <property type="evidence" value="ECO:0007669"/>
    <property type="project" value="InterPro"/>
</dbReference>
<feature type="coiled-coil region" evidence="1">
    <location>
        <begin position="960"/>
        <end position="987"/>
    </location>
</feature>
<dbReference type="SMART" id="SM00487">
    <property type="entry name" value="DEXDc"/>
    <property type="match status" value="1"/>
</dbReference>
<sequence>MMEAIQLDLFDFAAMQAAVQSKVREVPETVVPRNFQNDGRHGMPTTPAARIEANLKAIRLLKELGTVERVPSHEEQVMLSQFSGWGGLTEVFMEGNRHCQVLKELLPDEEYQTAQNSILDSYYTPEYIIDFMWDLVRQELEIKSGKVAELGAGTGNFIGFAPFQNAYEFTAVEVDKISGNIAKTLYPESDIRIASLETVKLPEQYDLVIGNVPFGRFAPYDRNYRSYNAWNLHNYFIARALDCLKGNGHAVLLTSSSTMDKPGSMPLVTNGRAGLVKAYRLPNNTFAGTEIVADILILKKNYRETLSGNLQWVDTADDTGRIEVNCYFAQHPEHVFGKLSNTGKMYGRINTPTVLPDGKSLKEHFDIARKEFMPALPEVPENTDLFGNALPEATTPKVEVISYAERTDIPEEKEPPKNCREYSIFSTLDAVYQVIDGMGHRLKDRKGENLTLKETQKVHSFVKIKNALNELIEAQLDFNAPDEEIEDLRIRLRCLYNDHVAKYGVLSNKTVHKYCVEDPEYLKVAAIENCRKVTETNKAGIKTTKKVYEPGDILFKRTQWPWREPDHAENVVEAGLISHAYRNCIDLEYIARITGKDAESVRTELLASGEYFYNPAAQRIELKSRYLSGHIKMKIEEAQAYGLTSNVEALKTVLPKPLTIEDIDFALGSFWLPAELVQKWVAKDLNGKVEIHYDEDSDSWKVDADYRSRQLLNQYNLDKLDTVELIELILNLKDPVIQKSVWNADRKAYVDVIDKEATLMARQYKNEIQNRFHDFVMDDRELALDVEQVYNECFNNYVLQQYDLPTFGVYPGASSVIDGKPFILREHQKRAVTRCIQENTLLAHAVGAGKTAVMITAAMELIRLKLATKTMIVVQNATLQQFAEFAPKLYPTANILVATKNDLVKEKRKRFLGRIATGKWDIVIIAQSSFNMIEDNPDLVRAKYQEELNALAQTENSAGMRLSRRQVKAAQQRKRSLKNRLDKLEDRHASEDIVYFDQLGVDCIFMDEVHSYKRNFFVTKMTRVKGLNNAASQKAFSLTLKLNQIREKTGGRNIYTATGTPVTNQLPELFNMVRYVSPESLSAFHVDTFDRFASTFTQSETAMELNAAGRLKIVSRFCKFTNIVELSKMFRSCADVILPEDLTGIPKPPIKGGHPEQISLPRTEQVSRFMDYLSDVYTWFEQLDNSKKREFTHIPLLIYGLSRKATIDLRLIAADAKDDPGSKLNVCVNKILEKYREYDSIKAAQVVFSDLFQLKNGKTVCFDVFREIKRKLIAGGIPADEIAIINDYKTDKQRQEVFDMVNSGDVRVIMGSTQKLGTGVNMQERLAVEHDLDAPFRPADAEQRTGRLVRQGNILPEVEVIRYGMAETLDAGMYQILTRKQKFINDALKGKRRNMDEINDTSIDFASFSAQISGNPKLIRKVEVETRLRELQSLEYQFRRSVRRDEDLKSELERAIPRMEKDIERMKELAAYPFPTDFPQIEINGVALEGTSEYRVKQLANHLTNKGIYQAIQHARREREDASIDLGYAKINGIEIELKAVCPFEIYRAREDQVVIRYRLAGESFYNGRIRVGSDVTTGSGLITSLKSVLDAKAKEAVGETESLELNRQR</sequence>
<dbReference type="PANTHER" id="PTHR41313">
    <property type="entry name" value="ADENINE-SPECIFIC METHYLTRANSFERASE"/>
    <property type="match status" value="1"/>
</dbReference>
<reference evidence="3 4" key="1">
    <citation type="submission" date="2018-04" db="EMBL/GenBank/DDBJ databases">
        <title>Genomic Encyclopedia of Type Strains, Phase IV (KMG-IV): sequencing the most valuable type-strain genomes for metagenomic binning, comparative biology and taxonomic classification.</title>
        <authorList>
            <person name="Goeker M."/>
        </authorList>
    </citation>
    <scope>NUCLEOTIDE SEQUENCE [LARGE SCALE GENOMIC DNA]</scope>
    <source>
        <strain evidence="3 4">DSM 14823</strain>
    </source>
</reference>
<proteinExistence type="predicted"/>
<dbReference type="GO" id="GO:0009007">
    <property type="term" value="F:site-specific DNA-methyltransferase (adenine-specific) activity"/>
    <property type="evidence" value="ECO:0007669"/>
    <property type="project" value="UniProtKB-EC"/>
</dbReference>
<evidence type="ECO:0000313" key="3">
    <source>
        <dbReference type="EMBL" id="PVY34749.1"/>
    </source>
</evidence>
<feature type="domain" description="Helicase C-terminal" evidence="2">
    <location>
        <begin position="1230"/>
        <end position="1399"/>
    </location>
</feature>
<dbReference type="InterPro" id="IPR011639">
    <property type="entry name" value="MethylTrfase_TaqI-like_dom"/>
</dbReference>
<dbReference type="CDD" id="cd02440">
    <property type="entry name" value="AdoMet_MTases"/>
    <property type="match status" value="1"/>
</dbReference>
<evidence type="ECO:0000313" key="4">
    <source>
        <dbReference type="Proteomes" id="UP000245959"/>
    </source>
</evidence>
<dbReference type="GO" id="GO:0032259">
    <property type="term" value="P:methylation"/>
    <property type="evidence" value="ECO:0007669"/>
    <property type="project" value="UniProtKB-KW"/>
</dbReference>
<dbReference type="Pfam" id="PF00271">
    <property type="entry name" value="Helicase_C"/>
    <property type="match status" value="1"/>
</dbReference>
<dbReference type="PROSITE" id="PS51194">
    <property type="entry name" value="HELICASE_CTER"/>
    <property type="match status" value="1"/>
</dbReference>
<dbReference type="GO" id="GO:0005524">
    <property type="term" value="F:ATP binding"/>
    <property type="evidence" value="ECO:0007669"/>
    <property type="project" value="InterPro"/>
</dbReference>
<keyword evidence="3" id="KW-0489">Methyltransferase</keyword>
<dbReference type="SUPFAM" id="SSF52540">
    <property type="entry name" value="P-loop containing nucleoside triphosphate hydrolases"/>
    <property type="match status" value="2"/>
</dbReference>
<dbReference type="Gene3D" id="3.40.50.300">
    <property type="entry name" value="P-loop containing nucleotide triphosphate hydrolases"/>
    <property type="match status" value="2"/>
</dbReference>
<keyword evidence="3" id="KW-0808">Transferase</keyword>
<organism evidence="3 4">
    <name type="scientific">Victivallis vadensis</name>
    <dbReference type="NCBI Taxonomy" id="172901"/>
    <lineage>
        <taxon>Bacteria</taxon>
        <taxon>Pseudomonadati</taxon>
        <taxon>Lentisphaerota</taxon>
        <taxon>Lentisphaeria</taxon>
        <taxon>Victivallales</taxon>
        <taxon>Victivallaceae</taxon>
        <taxon>Victivallis</taxon>
    </lineage>
</organism>
<dbReference type="Gene3D" id="3.40.50.150">
    <property type="entry name" value="Vaccinia Virus protein VP39"/>
    <property type="match status" value="1"/>
</dbReference>
<evidence type="ECO:0000256" key="1">
    <source>
        <dbReference type="SAM" id="Coils"/>
    </source>
</evidence>
<protein>
    <submittedName>
        <fullName evidence="3">N12 class adenine-specific DNA methylase</fullName>
    </submittedName>
</protein>
<dbReference type="GO" id="GO:0003677">
    <property type="term" value="F:DNA binding"/>
    <property type="evidence" value="ECO:0007669"/>
    <property type="project" value="InterPro"/>
</dbReference>
<dbReference type="SUPFAM" id="SSF53335">
    <property type="entry name" value="S-adenosyl-L-methionine-dependent methyltransferases"/>
    <property type="match status" value="1"/>
</dbReference>
<accession>A0A2U1AE94</accession>
<dbReference type="InterPro" id="IPR052933">
    <property type="entry name" value="DNA_Protect_Modify"/>
</dbReference>
<comment type="caution">
    <text evidence="3">The sequence shown here is derived from an EMBL/GenBank/DDBJ whole genome shotgun (WGS) entry which is preliminary data.</text>
</comment>
<dbReference type="PANTHER" id="PTHR41313:SF1">
    <property type="entry name" value="DNA METHYLASE ADENINE-SPECIFIC DOMAIN-CONTAINING PROTEIN"/>
    <property type="match status" value="1"/>
</dbReference>
<dbReference type="EMBL" id="QEKH01000048">
    <property type="protein sequence ID" value="PVY34749.1"/>
    <property type="molecule type" value="Genomic_DNA"/>
</dbReference>
<dbReference type="InterPro" id="IPR001650">
    <property type="entry name" value="Helicase_C-like"/>
</dbReference>
<keyword evidence="4" id="KW-1185">Reference proteome</keyword>
<dbReference type="InterPro" id="IPR006935">
    <property type="entry name" value="Helicase/UvrB_N"/>
</dbReference>
<dbReference type="GO" id="GO:0016787">
    <property type="term" value="F:hydrolase activity"/>
    <property type="evidence" value="ECO:0007669"/>
    <property type="project" value="InterPro"/>
</dbReference>
<dbReference type="GeneID" id="78297126"/>
<dbReference type="InterPro" id="IPR029063">
    <property type="entry name" value="SAM-dependent_MTases_sf"/>
</dbReference>
<dbReference type="Pfam" id="PF04851">
    <property type="entry name" value="ResIII"/>
    <property type="match status" value="1"/>
</dbReference>
<dbReference type="Pfam" id="PF07669">
    <property type="entry name" value="Eco57I"/>
    <property type="match status" value="1"/>
</dbReference>
<dbReference type="PRINTS" id="PR00507">
    <property type="entry name" value="N12N6MTFRASE"/>
</dbReference>
<keyword evidence="1" id="KW-0175">Coiled coil</keyword>
<gene>
    <name evidence="3" type="ORF">C8D82_14810</name>
</gene>
<evidence type="ECO:0000259" key="2">
    <source>
        <dbReference type="PROSITE" id="PS51194"/>
    </source>
</evidence>
<dbReference type="InterPro" id="IPR027417">
    <property type="entry name" value="P-loop_NTPase"/>
</dbReference>
<dbReference type="InterPro" id="IPR014001">
    <property type="entry name" value="Helicase_ATP-bd"/>
</dbReference>
<dbReference type="SMART" id="SM00490">
    <property type="entry name" value="HELICc"/>
    <property type="match status" value="1"/>
</dbReference>